<evidence type="ECO:0000256" key="7">
    <source>
        <dbReference type="ARBA" id="ARBA00022737"/>
    </source>
</evidence>
<feature type="active site" evidence="14 17">
    <location>
        <position position="378"/>
    </location>
</feature>
<dbReference type="InterPro" id="IPR000884">
    <property type="entry name" value="TSP1_rpt"/>
</dbReference>
<feature type="disulfide bond" evidence="16">
    <location>
        <begin position="508"/>
        <end position="519"/>
    </location>
</feature>
<dbReference type="GO" id="GO:0046872">
    <property type="term" value="F:metal ion binding"/>
    <property type="evidence" value="ECO:0007669"/>
    <property type="project" value="UniProtKB-KW"/>
</dbReference>
<evidence type="ECO:0000256" key="8">
    <source>
        <dbReference type="ARBA" id="ARBA00022801"/>
    </source>
</evidence>
<dbReference type="SUPFAM" id="SSF82895">
    <property type="entry name" value="TSP-1 type 1 repeat"/>
    <property type="match status" value="4"/>
</dbReference>
<comment type="cofactor">
    <cofactor evidence="15">
        <name>Zn(2+)</name>
        <dbReference type="ChEBI" id="CHEBI:29105"/>
    </cofactor>
    <text evidence="15">Binds 1 zinc ion per subunit.</text>
</comment>
<dbReference type="PANTHER" id="PTHR13723">
    <property type="entry name" value="ADAMTS A DISINTEGRIN AND METALLOPROTEASE WITH THROMBOSPONDIN MOTIFS PROTEASE"/>
    <property type="match status" value="1"/>
</dbReference>
<comment type="caution">
    <text evidence="17">Lacks conserved residue(s) required for the propagation of feature annotation.</text>
</comment>
<keyword evidence="5 15" id="KW-0479">Metal-binding</keyword>
<dbReference type="FunFam" id="2.20.100.10:FF:000005">
    <property type="entry name" value="ADAM metallopeptidase with thrombospondin type 1 motif 9"/>
    <property type="match status" value="1"/>
</dbReference>
<feature type="domain" description="Peptidase M12B" evidence="20">
    <location>
        <begin position="228"/>
        <end position="442"/>
    </location>
</feature>
<evidence type="ECO:0000256" key="3">
    <source>
        <dbReference type="ARBA" id="ARBA00022530"/>
    </source>
</evidence>
<dbReference type="GO" id="GO:0006508">
    <property type="term" value="P:proteolysis"/>
    <property type="evidence" value="ECO:0007669"/>
    <property type="project" value="UniProtKB-KW"/>
</dbReference>
<dbReference type="Gene3D" id="3.40.390.10">
    <property type="entry name" value="Collagenase (Catalytic Domain)"/>
    <property type="match status" value="1"/>
</dbReference>
<sequence length="1033" mass="115680">MEHKKYLLLLILSAVEIQCHQGIYTNKVDKYEVIIPHKVTASGDFLSASVTHHHRKKRTSSPETLHYRVTIAGAEEILDLRPSGGFISPSLVVERSTRSYLLPEDAIKCHYRGNVRGQAGSSVALSACNGLAGVLRTSKGEFWLEPSKIHNSSVGQPHLLFRRAAVVHRHRKRKKKKKKKRAEKNCGTREPPRVVSKLEWSQEEGLVKIQGRGRKGKIRLKRSVSLERHVETLVVADASMVDFHQDQDASVELYILTIMNMVASMYRDPSIGNYINIVVVKIILMEDGDPEDLNISVNADETLESFCKWQKKKNPSDEDHPQHHDVAVLITRKDICARYNKPCSTLGVAHVSGMCRPDLSCNVNEDNGITLAHTITHEMGHNFGMYHDNSKGGCPSREGSTLHVMTPSFEADTLNIAWSRCSLKDITQFLDQGLGECLEDKPEEINLYDYPDLPPGAMYNADYQCRLQFGNLNATVCSPTEEICSRLWCMVDGVCTTNLHPAAAGTNCGKHMWCQNQQCVTIGEAPIPIHGGWSDWSKWTSCSRTCGAGVSISERRCDHPVPSSGGDFCIGERRKYKICNIQPCPAGTKLFRAEQCSSFDDKPFHGKNYTWRPYFETSEPCALYCTDSADTMIVPLGDSALDGTPCNLGTKDMCIDGICKHVGCDWVVDSESEEDKCGICLGDGKQCKTMQSSYERREGDGYTEVVVIPRGARNIHIKEVGLSRNYIGIGSASTSKFYLNGNWQITITGEYIIAGSLAGYERHDNESEKVKIPGPINEDIMLYLIFRDHNINPGLLYEYTLPNPKQLANQVFKWKLSDWEMCSVTCGGGEQISRAVCKETITGETVPNEKCQSLTKPPNQMRTCNLQPCLIRWWSGPWQICPVTCGETAVRKRTVLCIYDNGQEMALPDSECKDRPRPKDHEPCPDIPSCIIPTQSYKLNITKKSEKPNKLQFTENSRLNKKGIPNGQTSKSKSDRHDKWVKFPWSSCSVSCGFGFKKRTVRCARHKCDLTSKPSNVKRCFNECSTTISSNKD</sequence>
<dbReference type="SMART" id="SM00209">
    <property type="entry name" value="TSP1"/>
    <property type="match status" value="4"/>
</dbReference>
<dbReference type="PROSITE" id="PS50215">
    <property type="entry name" value="ADAM_MEPRO"/>
    <property type="match status" value="1"/>
</dbReference>
<dbReference type="Pfam" id="PF01562">
    <property type="entry name" value="Pep_M12B_propep"/>
    <property type="match status" value="1"/>
</dbReference>
<evidence type="ECO:0000313" key="21">
    <source>
        <dbReference type="EMBL" id="JAS12430.1"/>
    </source>
</evidence>
<evidence type="ECO:0000256" key="14">
    <source>
        <dbReference type="PIRSR" id="PIRSR613273-1"/>
    </source>
</evidence>
<evidence type="ECO:0000256" key="11">
    <source>
        <dbReference type="ARBA" id="ARBA00023049"/>
    </source>
</evidence>
<dbReference type="Pfam" id="PF00090">
    <property type="entry name" value="TSP_1"/>
    <property type="match status" value="1"/>
</dbReference>
<feature type="compositionally biased region" description="Basic residues" evidence="18">
    <location>
        <begin position="170"/>
        <end position="182"/>
    </location>
</feature>
<dbReference type="FunFam" id="3.40.390.10:FF:000001">
    <property type="entry name" value="A disintegrin and metalloproteinase with thrombospondin motifs 1"/>
    <property type="match status" value="1"/>
</dbReference>
<comment type="subcellular location">
    <subcellularLocation>
        <location evidence="1">Secreted</location>
        <location evidence="1">Extracellular space</location>
        <location evidence="1">Extracellular matrix</location>
        <location evidence="1">Basement membrane</location>
    </subcellularLocation>
</comment>
<keyword evidence="2" id="KW-0964">Secreted</keyword>
<evidence type="ECO:0000256" key="13">
    <source>
        <dbReference type="ARBA" id="ARBA00023180"/>
    </source>
</evidence>
<dbReference type="Gene3D" id="3.40.1620.60">
    <property type="match status" value="1"/>
</dbReference>
<feature type="binding site" evidence="15">
    <location>
        <position position="440"/>
    </location>
    <ligand>
        <name>Ca(2+)</name>
        <dbReference type="ChEBI" id="CHEBI:29108"/>
        <label>2</label>
    </ligand>
</feature>
<feature type="binding site" evidence="15 17">
    <location>
        <position position="381"/>
    </location>
    <ligand>
        <name>Zn(2+)</name>
        <dbReference type="ChEBI" id="CHEBI:29105"/>
        <note>catalytic</note>
    </ligand>
</feature>
<dbReference type="Pfam" id="PF01421">
    <property type="entry name" value="Reprolysin"/>
    <property type="match status" value="1"/>
</dbReference>
<keyword evidence="15" id="KW-0106">Calcium</keyword>
<evidence type="ECO:0000256" key="19">
    <source>
        <dbReference type="SAM" id="SignalP"/>
    </source>
</evidence>
<dbReference type="EMBL" id="GEDC01024868">
    <property type="protein sequence ID" value="JAS12430.1"/>
    <property type="molecule type" value="Transcribed_RNA"/>
</dbReference>
<feature type="disulfide bond" evidence="16">
    <location>
        <begin position="477"/>
        <end position="495"/>
    </location>
</feature>
<feature type="disulfide bond" evidence="16">
    <location>
        <begin position="546"/>
        <end position="584"/>
    </location>
</feature>
<feature type="binding site" evidence="15 17">
    <location>
        <position position="377"/>
    </location>
    <ligand>
        <name>Zn(2+)</name>
        <dbReference type="ChEBI" id="CHEBI:29105"/>
        <note>catalytic</note>
    </ligand>
</feature>
<evidence type="ECO:0000256" key="16">
    <source>
        <dbReference type="PIRSR" id="PIRSR613273-3"/>
    </source>
</evidence>
<dbReference type="SUPFAM" id="SSF55486">
    <property type="entry name" value="Metalloproteases ('zincins'), catalytic domain"/>
    <property type="match status" value="1"/>
</dbReference>
<feature type="region of interest" description="Disordered" evidence="18">
    <location>
        <begin position="170"/>
        <end position="192"/>
    </location>
</feature>
<evidence type="ECO:0000256" key="6">
    <source>
        <dbReference type="ARBA" id="ARBA00022729"/>
    </source>
</evidence>
<dbReference type="FunFam" id="2.20.100.10:FF:000006">
    <property type="entry name" value="A disintegrin and metalloproteinase with thrombospondin motifs 1"/>
    <property type="match status" value="1"/>
</dbReference>
<dbReference type="PANTHER" id="PTHR13723:SF200">
    <property type="entry name" value="ADAM METALLOPEPTIDASE WITH THROMBOSPONDIN TYPE 1 MOTIF B, ISOFORM B"/>
    <property type="match status" value="1"/>
</dbReference>
<feature type="disulfide bond" evidence="16">
    <location>
        <begin position="465"/>
        <end position="489"/>
    </location>
</feature>
<feature type="disulfide bond" evidence="16">
    <location>
        <begin position="394"/>
        <end position="421"/>
    </location>
</feature>
<protein>
    <recommendedName>
        <fullName evidence="20">Peptidase M12B domain-containing protein</fullName>
    </recommendedName>
</protein>
<evidence type="ECO:0000256" key="1">
    <source>
        <dbReference type="ARBA" id="ARBA00004302"/>
    </source>
</evidence>
<evidence type="ECO:0000256" key="15">
    <source>
        <dbReference type="PIRSR" id="PIRSR613273-2"/>
    </source>
</evidence>
<dbReference type="Gene3D" id="2.60.120.830">
    <property type="match status" value="1"/>
</dbReference>
<dbReference type="Pfam" id="PF19030">
    <property type="entry name" value="TSP1_ADAMTS"/>
    <property type="match status" value="3"/>
</dbReference>
<keyword evidence="7" id="KW-0677">Repeat</keyword>
<dbReference type="InterPro" id="IPR002870">
    <property type="entry name" value="Peptidase_M12B_N"/>
</dbReference>
<evidence type="ECO:0000256" key="12">
    <source>
        <dbReference type="ARBA" id="ARBA00023157"/>
    </source>
</evidence>
<feature type="chain" id="PRO_5008580379" description="Peptidase M12B domain-containing protein" evidence="19">
    <location>
        <begin position="23"/>
        <end position="1033"/>
    </location>
</feature>
<feature type="disulfide bond" evidence="16">
    <location>
        <begin position="484"/>
        <end position="514"/>
    </location>
</feature>
<feature type="binding site" evidence="15">
    <location>
        <position position="437"/>
    </location>
    <ligand>
        <name>Ca(2+)</name>
        <dbReference type="ChEBI" id="CHEBI:29108"/>
        <label>1</label>
    </ligand>
</feature>
<evidence type="ECO:0000256" key="17">
    <source>
        <dbReference type="PROSITE-ProRule" id="PRU00276"/>
    </source>
</evidence>
<feature type="binding site" evidence="15">
    <location>
        <position position="440"/>
    </location>
    <ligand>
        <name>Ca(2+)</name>
        <dbReference type="ChEBI" id="CHEBI:29108"/>
        <label>1</label>
    </ligand>
</feature>
<evidence type="ECO:0000256" key="9">
    <source>
        <dbReference type="ARBA" id="ARBA00022833"/>
    </source>
</evidence>
<dbReference type="InterPro" id="IPR036383">
    <property type="entry name" value="TSP1_rpt_sf"/>
</dbReference>
<keyword evidence="10" id="KW-0084">Basement membrane</keyword>
<dbReference type="AlphaFoldDB" id="A0A1B6CGF3"/>
<feature type="binding site" evidence="15">
    <location>
        <position position="231"/>
    </location>
    <ligand>
        <name>Ca(2+)</name>
        <dbReference type="ChEBI" id="CHEBI:29108"/>
        <label>1</label>
    </ligand>
</feature>
<dbReference type="InterPro" id="IPR010294">
    <property type="entry name" value="ADAMTS_spacer1"/>
</dbReference>
<dbReference type="Gene3D" id="2.20.100.10">
    <property type="entry name" value="Thrombospondin type-1 (TSP1) repeat"/>
    <property type="match status" value="3"/>
</dbReference>
<keyword evidence="6 19" id="KW-0732">Signal</keyword>
<feature type="region of interest" description="Disordered" evidence="18">
    <location>
        <begin position="952"/>
        <end position="976"/>
    </location>
</feature>
<organism evidence="21">
    <name type="scientific">Clastoptera arizonana</name>
    <name type="common">Arizona spittle bug</name>
    <dbReference type="NCBI Taxonomy" id="38151"/>
    <lineage>
        <taxon>Eukaryota</taxon>
        <taxon>Metazoa</taxon>
        <taxon>Ecdysozoa</taxon>
        <taxon>Arthropoda</taxon>
        <taxon>Hexapoda</taxon>
        <taxon>Insecta</taxon>
        <taxon>Pterygota</taxon>
        <taxon>Neoptera</taxon>
        <taxon>Paraneoptera</taxon>
        <taxon>Hemiptera</taxon>
        <taxon>Auchenorrhyncha</taxon>
        <taxon>Cercopoidea</taxon>
        <taxon>Clastopteridae</taxon>
        <taxon>Clastoptera</taxon>
    </lineage>
</organism>
<accession>A0A1B6CGF3</accession>
<feature type="disulfide bond" evidence="16">
    <location>
        <begin position="307"/>
        <end position="361"/>
    </location>
</feature>
<keyword evidence="3" id="KW-0272">Extracellular matrix</keyword>
<evidence type="ECO:0000256" key="10">
    <source>
        <dbReference type="ARBA" id="ARBA00022869"/>
    </source>
</evidence>
<reference evidence="21" key="1">
    <citation type="submission" date="2015-12" db="EMBL/GenBank/DDBJ databases">
        <title>De novo transcriptome assembly of four potential Pierce s Disease insect vectors from Arizona vineyards.</title>
        <authorList>
            <person name="Tassone E.E."/>
        </authorList>
    </citation>
    <scope>NUCLEOTIDE SEQUENCE</scope>
</reference>
<feature type="compositionally biased region" description="Basic and acidic residues" evidence="18">
    <location>
        <begin position="183"/>
        <end position="192"/>
    </location>
</feature>
<dbReference type="InterPro" id="IPR013273">
    <property type="entry name" value="ADAMTS/ADAMTS-like"/>
</dbReference>
<feature type="disulfide bond" evidence="16">
    <location>
        <begin position="355"/>
        <end position="437"/>
    </location>
</feature>
<evidence type="ECO:0000256" key="5">
    <source>
        <dbReference type="ARBA" id="ARBA00022723"/>
    </source>
</evidence>
<dbReference type="FunFam" id="2.60.120.830:FF:000001">
    <property type="entry name" value="A disintegrin and metalloproteinase with thrombospondin motifs 1"/>
    <property type="match status" value="1"/>
</dbReference>
<dbReference type="GO" id="GO:0005604">
    <property type="term" value="C:basement membrane"/>
    <property type="evidence" value="ECO:0007669"/>
    <property type="project" value="UniProtKB-SubCell"/>
</dbReference>
<evidence type="ECO:0000256" key="2">
    <source>
        <dbReference type="ARBA" id="ARBA00022525"/>
    </source>
</evidence>
<keyword evidence="4" id="KW-0645">Protease</keyword>
<dbReference type="Pfam" id="PF17771">
    <property type="entry name" value="ADAMTS_CR_2"/>
    <property type="match status" value="1"/>
</dbReference>
<keyword evidence="11" id="KW-0482">Metalloprotease</keyword>
<keyword evidence="9 15" id="KW-0862">Zinc</keyword>
<dbReference type="GO" id="GO:0004222">
    <property type="term" value="F:metalloendopeptidase activity"/>
    <property type="evidence" value="ECO:0007669"/>
    <property type="project" value="InterPro"/>
</dbReference>
<dbReference type="InterPro" id="IPR045371">
    <property type="entry name" value="ADAMTS_CR_3"/>
</dbReference>
<feature type="binding site" description="in inhibited form" evidence="15">
    <location>
        <position position="186"/>
    </location>
    <ligand>
        <name>Zn(2+)</name>
        <dbReference type="ChEBI" id="CHEBI:29105"/>
        <note>catalytic</note>
    </ligand>
</feature>
<evidence type="ECO:0000256" key="18">
    <source>
        <dbReference type="SAM" id="MobiDB-lite"/>
    </source>
</evidence>
<keyword evidence="8" id="KW-0378">Hydrolase</keyword>
<dbReference type="InterPro" id="IPR041645">
    <property type="entry name" value="ADAMTS_CR_2"/>
</dbReference>
<feature type="disulfide bond" evidence="16">
    <location>
        <begin position="557"/>
        <end position="569"/>
    </location>
</feature>
<dbReference type="InterPro" id="IPR024079">
    <property type="entry name" value="MetalloPept_cat_dom_sf"/>
</dbReference>
<proteinExistence type="predicted"/>
<keyword evidence="12 16" id="KW-1015">Disulfide bond</keyword>
<evidence type="ECO:0000256" key="4">
    <source>
        <dbReference type="ARBA" id="ARBA00022670"/>
    </source>
</evidence>
<dbReference type="GO" id="GO:0030198">
    <property type="term" value="P:extracellular matrix organization"/>
    <property type="evidence" value="ECO:0007669"/>
    <property type="project" value="InterPro"/>
</dbReference>
<dbReference type="InterPro" id="IPR050439">
    <property type="entry name" value="ADAMTS_ADAMTS-like"/>
</dbReference>
<dbReference type="CDD" id="cd04273">
    <property type="entry name" value="ZnMc_ADAMTS_like"/>
    <property type="match status" value="1"/>
</dbReference>
<feature type="disulfide bond" evidence="16">
    <location>
        <begin position="542"/>
        <end position="579"/>
    </location>
</feature>
<dbReference type="Pfam" id="PF19236">
    <property type="entry name" value="ADAMTS_CR_3"/>
    <property type="match status" value="1"/>
</dbReference>
<gene>
    <name evidence="21" type="ORF">g.11842</name>
</gene>
<dbReference type="Pfam" id="PF05986">
    <property type="entry name" value="ADAMTS_spacer1"/>
    <property type="match status" value="1"/>
</dbReference>
<feature type="signal peptide" evidence="19">
    <location>
        <begin position="1"/>
        <end position="22"/>
    </location>
</feature>
<dbReference type="PROSITE" id="PS50092">
    <property type="entry name" value="TSP1"/>
    <property type="match status" value="4"/>
</dbReference>
<dbReference type="InterPro" id="IPR001590">
    <property type="entry name" value="Peptidase_M12B"/>
</dbReference>
<feature type="disulfide bond" evidence="16">
    <location>
        <begin position="336"/>
        <end position="343"/>
    </location>
</feature>
<keyword evidence="13" id="KW-0325">Glycoprotein</keyword>
<feature type="binding site" evidence="15">
    <location>
        <position position="231"/>
    </location>
    <ligand>
        <name>Ca(2+)</name>
        <dbReference type="ChEBI" id="CHEBI:29108"/>
        <label>2</label>
    </ligand>
</feature>
<feature type="binding site" evidence="15 17">
    <location>
        <position position="387"/>
    </location>
    <ligand>
        <name>Zn(2+)</name>
        <dbReference type="ChEBI" id="CHEBI:29105"/>
        <note>catalytic</note>
    </ligand>
</feature>
<evidence type="ECO:0000259" key="20">
    <source>
        <dbReference type="PROSITE" id="PS50215"/>
    </source>
</evidence>
<dbReference type="PRINTS" id="PR01857">
    <property type="entry name" value="ADAMTSFAMILY"/>
</dbReference>
<name>A0A1B6CGF3_9HEMI</name>
<feature type="binding site" evidence="15">
    <location>
        <position position="325"/>
    </location>
    <ligand>
        <name>Ca(2+)</name>
        <dbReference type="ChEBI" id="CHEBI:29108"/>
        <label>1</label>
    </ligand>
</feature>